<evidence type="ECO:0000313" key="3">
    <source>
        <dbReference type="EMBL" id="KAF5839271.1"/>
    </source>
</evidence>
<gene>
    <name evidence="3" type="ORF">DUNSADRAFT_1215</name>
</gene>
<dbReference type="SUPFAM" id="SSF51004">
    <property type="entry name" value="C-terminal (heme d1) domain of cytochrome cd1-nitrite reductase"/>
    <property type="match status" value="1"/>
</dbReference>
<proteinExistence type="predicted"/>
<dbReference type="Proteomes" id="UP000815325">
    <property type="component" value="Unassembled WGS sequence"/>
</dbReference>
<feature type="compositionally biased region" description="Polar residues" evidence="1">
    <location>
        <begin position="567"/>
        <end position="586"/>
    </location>
</feature>
<keyword evidence="2" id="KW-1133">Transmembrane helix</keyword>
<dbReference type="InterPro" id="IPR015943">
    <property type="entry name" value="WD40/YVTN_repeat-like_dom_sf"/>
</dbReference>
<reference evidence="3" key="1">
    <citation type="submission" date="2017-08" db="EMBL/GenBank/DDBJ databases">
        <authorList>
            <person name="Polle J.E."/>
            <person name="Barry K."/>
            <person name="Cushman J."/>
            <person name="Schmutz J."/>
            <person name="Tran D."/>
            <person name="Hathwaick L.T."/>
            <person name="Yim W.C."/>
            <person name="Jenkins J."/>
            <person name="Mckie-Krisberg Z.M."/>
            <person name="Prochnik S."/>
            <person name="Lindquist E."/>
            <person name="Dockter R.B."/>
            <person name="Adam C."/>
            <person name="Molina H."/>
            <person name="Bunkerborg J."/>
            <person name="Jin E."/>
            <person name="Buchheim M."/>
            <person name="Magnuson J."/>
        </authorList>
    </citation>
    <scope>NUCLEOTIDE SEQUENCE</scope>
    <source>
        <strain evidence="3">CCAP 19/18</strain>
    </source>
</reference>
<feature type="region of interest" description="Disordered" evidence="1">
    <location>
        <begin position="567"/>
        <end position="597"/>
    </location>
</feature>
<name>A0ABQ7GXD9_DUNSA</name>
<dbReference type="EMBL" id="MU069549">
    <property type="protein sequence ID" value="KAF5839271.1"/>
    <property type="molecule type" value="Genomic_DNA"/>
</dbReference>
<keyword evidence="4" id="KW-1185">Reference proteome</keyword>
<feature type="region of interest" description="Disordered" evidence="1">
    <location>
        <begin position="444"/>
        <end position="487"/>
    </location>
</feature>
<feature type="transmembrane region" description="Helical" evidence="2">
    <location>
        <begin position="534"/>
        <end position="557"/>
    </location>
</feature>
<accession>A0ABQ7GXD9</accession>
<feature type="region of interest" description="Disordered" evidence="1">
    <location>
        <begin position="507"/>
        <end position="526"/>
    </location>
</feature>
<organism evidence="3 4">
    <name type="scientific">Dunaliella salina</name>
    <name type="common">Green alga</name>
    <name type="synonym">Protococcus salinus</name>
    <dbReference type="NCBI Taxonomy" id="3046"/>
    <lineage>
        <taxon>Eukaryota</taxon>
        <taxon>Viridiplantae</taxon>
        <taxon>Chlorophyta</taxon>
        <taxon>core chlorophytes</taxon>
        <taxon>Chlorophyceae</taxon>
        <taxon>CS clade</taxon>
        <taxon>Chlamydomonadales</taxon>
        <taxon>Dunaliellaceae</taxon>
        <taxon>Dunaliella</taxon>
    </lineage>
</organism>
<sequence>MANPHDKFWAFSDDGITVIEKPSILGTDTSKPSDKPIDRVLAAQTKESLCNGEDCGWGYPVATGLGHVVVPNYKSGRVTIFDVEDGDILANVPTCQSPFRVEVAAWRYEVYVHCGDGNVDTLNMVNWGMKQPLVDAVFTSSKFVHGDIVLNEALPEYAWTTNTADPGYHKIHLKSRAIQFVNLQSEGCTTASHLAISGHNHHGFIRCSSNENAFILEINLEDDKVVKKIDIPGYPFVSKSELSVVVADSEQNKLHMFKTNGNGQPSELEAAVGGIEGFSQLKFVRSEDSDVHLAVVSSLTQYKVLLVDMNDYTNTETVDYLEAQSLPALDEVHGEQRSLAATYDSDRVVVAVSARELNSTFLMRFEVGKGIEETLQIEQIQGIRGDRMKLIYVEKPDTVPPLPTVQRNIATIDALKKLETKMGAAEVEAEQMKQQLSSLGTTIEHNKQQASQEREAASKEREAASKEREAAKGEREAAIKEREEAAKERSELEKQLSIFKATMEQNKQLATQEKEAASSEISSNESSIDTARKIAIAGVVLASVASVGILALAAVVISGLMRSQQSASIEQPQPYQNKTGKQSKASHNPKLDTVSLGSTEFGEDCHVRLEV</sequence>
<comment type="caution">
    <text evidence="3">The sequence shown here is derived from an EMBL/GenBank/DDBJ whole genome shotgun (WGS) entry which is preliminary data.</text>
</comment>
<keyword evidence="2" id="KW-0472">Membrane</keyword>
<evidence type="ECO:0000256" key="1">
    <source>
        <dbReference type="SAM" id="MobiDB-lite"/>
    </source>
</evidence>
<evidence type="ECO:0000256" key="2">
    <source>
        <dbReference type="SAM" id="Phobius"/>
    </source>
</evidence>
<keyword evidence="2" id="KW-0812">Transmembrane</keyword>
<protein>
    <submittedName>
        <fullName evidence="3">Uncharacterized protein</fullName>
    </submittedName>
</protein>
<dbReference type="Gene3D" id="2.130.10.10">
    <property type="entry name" value="YVTN repeat-like/Quinoprotein amine dehydrogenase"/>
    <property type="match status" value="1"/>
</dbReference>
<dbReference type="InterPro" id="IPR011048">
    <property type="entry name" value="Haem_d1_sf"/>
</dbReference>
<evidence type="ECO:0000313" key="4">
    <source>
        <dbReference type="Proteomes" id="UP000815325"/>
    </source>
</evidence>